<feature type="compositionally biased region" description="Pro residues" evidence="10">
    <location>
        <begin position="548"/>
        <end position="557"/>
    </location>
</feature>
<keyword evidence="3" id="KW-0479">Metal-binding</keyword>
<dbReference type="Pfam" id="PF14061">
    <property type="entry name" value="Mtf2_C"/>
    <property type="match status" value="1"/>
</dbReference>
<dbReference type="STRING" id="161767.ENSAPEP00000020650"/>
<evidence type="ECO:0000313" key="12">
    <source>
        <dbReference type="Ensembl" id="ENSAPEP00000020650.1"/>
    </source>
</evidence>
<evidence type="ECO:0000256" key="9">
    <source>
        <dbReference type="PROSITE-ProRule" id="PRU00146"/>
    </source>
</evidence>
<evidence type="ECO:0000256" key="6">
    <source>
        <dbReference type="ARBA" id="ARBA00022833"/>
    </source>
</evidence>
<dbReference type="SMART" id="SM00249">
    <property type="entry name" value="PHD"/>
    <property type="match status" value="2"/>
</dbReference>
<dbReference type="SUPFAM" id="SSF63748">
    <property type="entry name" value="Tudor/PWWP/MBT"/>
    <property type="match status" value="1"/>
</dbReference>
<dbReference type="SUPFAM" id="SSF57903">
    <property type="entry name" value="FYVE/PHD zinc finger"/>
    <property type="match status" value="2"/>
</dbReference>
<dbReference type="Proteomes" id="UP000265080">
    <property type="component" value="Chromosome 10"/>
</dbReference>
<name>A0A3P8T5Q1_AMPPE</name>
<feature type="compositionally biased region" description="Basic residues" evidence="10">
    <location>
        <begin position="535"/>
        <end position="544"/>
    </location>
</feature>
<protein>
    <submittedName>
        <fullName evidence="12">Metal response element binding transcription factor 2</fullName>
    </submittedName>
</protein>
<feature type="compositionally biased region" description="Low complexity" evidence="10">
    <location>
        <begin position="500"/>
        <end position="521"/>
    </location>
</feature>
<dbReference type="GO" id="GO:0005634">
    <property type="term" value="C:nucleus"/>
    <property type="evidence" value="ECO:0007669"/>
    <property type="project" value="UniProtKB-SubCell"/>
</dbReference>
<evidence type="ECO:0000256" key="2">
    <source>
        <dbReference type="ARBA" id="ARBA00008084"/>
    </source>
</evidence>
<dbReference type="InterPro" id="IPR011011">
    <property type="entry name" value="Znf_FYVE_PHD"/>
</dbReference>
<reference evidence="12" key="3">
    <citation type="submission" date="2025-09" db="UniProtKB">
        <authorList>
            <consortium name="Ensembl"/>
        </authorList>
    </citation>
    <scope>IDENTIFICATION</scope>
</reference>
<dbReference type="GO" id="GO:0045814">
    <property type="term" value="P:negative regulation of gene expression, epigenetic"/>
    <property type="evidence" value="ECO:0007669"/>
    <property type="project" value="TreeGrafter"/>
</dbReference>
<dbReference type="CDD" id="cd15578">
    <property type="entry name" value="PHD1_MTF2"/>
    <property type="match status" value="1"/>
</dbReference>
<dbReference type="Pfam" id="PF00628">
    <property type="entry name" value="PHD"/>
    <property type="match status" value="1"/>
</dbReference>
<evidence type="ECO:0000256" key="8">
    <source>
        <dbReference type="ARBA" id="ARBA00023242"/>
    </source>
</evidence>
<dbReference type="InterPro" id="IPR013083">
    <property type="entry name" value="Znf_RING/FYVE/PHD"/>
</dbReference>
<dbReference type="InterPro" id="IPR002999">
    <property type="entry name" value="Tudor"/>
</dbReference>
<evidence type="ECO:0000256" key="5">
    <source>
        <dbReference type="ARBA" id="ARBA00022771"/>
    </source>
</evidence>
<keyword evidence="4" id="KW-0677">Repeat</keyword>
<feature type="region of interest" description="Disordered" evidence="10">
    <location>
        <begin position="419"/>
        <end position="461"/>
    </location>
</feature>
<dbReference type="CDD" id="cd20450">
    <property type="entry name" value="Tudor_MTF2"/>
    <property type="match status" value="1"/>
</dbReference>
<dbReference type="Gene3D" id="3.30.40.10">
    <property type="entry name" value="Zinc/RING finger domain, C3HC4 (zinc finger)"/>
    <property type="match status" value="1"/>
</dbReference>
<dbReference type="GO" id="GO:0003682">
    <property type="term" value="F:chromatin binding"/>
    <property type="evidence" value="ECO:0007669"/>
    <property type="project" value="TreeGrafter"/>
</dbReference>
<evidence type="ECO:0000256" key="7">
    <source>
        <dbReference type="ARBA" id="ARBA00022853"/>
    </source>
</evidence>
<dbReference type="GeneTree" id="ENSGT00950000183180"/>
<dbReference type="CDD" id="cd15503">
    <property type="entry name" value="PHD2_MTF2_PHF19_like"/>
    <property type="match status" value="1"/>
</dbReference>
<dbReference type="SMART" id="SM00333">
    <property type="entry name" value="TUDOR"/>
    <property type="match status" value="1"/>
</dbReference>
<dbReference type="FunFam" id="3.90.980.20:FF:000001">
    <property type="entry name" value="metal-response element-binding transcription factor 2 isoform X1"/>
    <property type="match status" value="1"/>
</dbReference>
<evidence type="ECO:0000256" key="1">
    <source>
        <dbReference type="ARBA" id="ARBA00004123"/>
    </source>
</evidence>
<evidence type="ECO:0000256" key="10">
    <source>
        <dbReference type="SAM" id="MobiDB-lite"/>
    </source>
</evidence>
<dbReference type="PANTHER" id="PTHR12628">
    <property type="entry name" value="POLYCOMB-LIKE TRANSCRIPTION FACTOR"/>
    <property type="match status" value="1"/>
</dbReference>
<comment type="similarity">
    <text evidence="2">Belongs to the Polycomblike family.</text>
</comment>
<dbReference type="InterPro" id="IPR019787">
    <property type="entry name" value="Znf_PHD-finger"/>
</dbReference>
<dbReference type="InterPro" id="IPR025894">
    <property type="entry name" value="Mtf2_C_dom"/>
</dbReference>
<feature type="region of interest" description="Disordered" evidence="10">
    <location>
        <begin position="479"/>
        <end position="578"/>
    </location>
</feature>
<dbReference type="InterPro" id="IPR042014">
    <property type="entry name" value="MTF2_PHD1"/>
</dbReference>
<reference evidence="12" key="2">
    <citation type="submission" date="2025-08" db="UniProtKB">
        <authorList>
            <consortium name="Ensembl"/>
        </authorList>
    </citation>
    <scope>IDENTIFICATION</scope>
</reference>
<evidence type="ECO:0000256" key="4">
    <source>
        <dbReference type="ARBA" id="ARBA00022737"/>
    </source>
</evidence>
<organism evidence="12 13">
    <name type="scientific">Amphiprion percula</name>
    <name type="common">Orange clownfish</name>
    <name type="synonym">Lutjanus percula</name>
    <dbReference type="NCBI Taxonomy" id="161767"/>
    <lineage>
        <taxon>Eukaryota</taxon>
        <taxon>Metazoa</taxon>
        <taxon>Chordata</taxon>
        <taxon>Craniata</taxon>
        <taxon>Vertebrata</taxon>
        <taxon>Euteleostomi</taxon>
        <taxon>Actinopterygii</taxon>
        <taxon>Neopterygii</taxon>
        <taxon>Teleostei</taxon>
        <taxon>Neoteleostei</taxon>
        <taxon>Acanthomorphata</taxon>
        <taxon>Ovalentaria</taxon>
        <taxon>Pomacentridae</taxon>
        <taxon>Amphiprion</taxon>
    </lineage>
</organism>
<feature type="compositionally biased region" description="Polar residues" evidence="10">
    <location>
        <begin position="420"/>
        <end position="429"/>
    </location>
</feature>
<dbReference type="AlphaFoldDB" id="A0A3P8T5Q1"/>
<keyword evidence="5 9" id="KW-0863">Zinc-finger</keyword>
<proteinExistence type="inferred from homology"/>
<sequence length="638" mass="71379">MAQDDRMVTTDGEAATSEPKDSGVVDHLPVHHRGHPQWQQQAVSLSPTSLSVKGEYGEDSMSDRFSEGQDVLARWSDGLFYLGTITKIDRDKQRCFVIFEDQSKSWVLWKDIQTGDEDDDDDEDDDIVCSICQDEASEEPNEIVICDKCGQGYHQLCHTPIIDAAVIDSDDKWLCSECELTSMPKRGRAHRRGASAKDFLQQEQHQQQHMELHMSFPYSLDELEWDQGHKTNSQQCYCYCGGPGEWYLKMLQCSRCQQWFHEACLHCLQMPMLYGDRFYVFICSVCNGGPEYLNRLPLSWKDVTHLSLYNLSVIHKKKYFDSGKDLMAYINDNWELLQLGELANTPRSQRYESVLGALNNNSCMFMSGKEVKKKKHLFGLRIRFPPAPPNCDEPAGRVMEKASYEITIKGCKSTKALSGMRSSSTLTNGTEKKKKGKQGARSLEPLAKPQRSAVLSSQEIRKPLPLESHALDHLSSINTRSDRSLLSSRTSDVESIGALSTSETTSTSISRQSSLCSSSKTRAAASIMPVSPPPIKRKRGRPRRALQPPNPEIPPPSHADTNPSATEMLSSLPGLHSTDIVHGMDPNSQLSHLKSSISSYFGAAGRLACGEKYKVLARRVTLDGKVQYLVEWEGVTAS</sequence>
<dbReference type="Ensembl" id="ENSAPET00000021200.1">
    <property type="protein sequence ID" value="ENSAPEP00000020650.1"/>
    <property type="gene ID" value="ENSAPEG00000014722.1"/>
</dbReference>
<dbReference type="GO" id="GO:0003677">
    <property type="term" value="F:DNA binding"/>
    <property type="evidence" value="ECO:0007669"/>
    <property type="project" value="TreeGrafter"/>
</dbReference>
<accession>A0A3P8T5Q1</accession>
<dbReference type="PROSITE" id="PS50016">
    <property type="entry name" value="ZF_PHD_2"/>
    <property type="match status" value="1"/>
</dbReference>
<keyword evidence="8" id="KW-0539">Nucleus</keyword>
<dbReference type="Gene3D" id="2.30.30.140">
    <property type="match status" value="1"/>
</dbReference>
<feature type="domain" description="PHD-type" evidence="11">
    <location>
        <begin position="126"/>
        <end position="181"/>
    </location>
</feature>
<keyword evidence="7" id="KW-0156">Chromatin regulator</keyword>
<evidence type="ECO:0000256" key="3">
    <source>
        <dbReference type="ARBA" id="ARBA00022723"/>
    </source>
</evidence>
<comment type="subcellular location">
    <subcellularLocation>
        <location evidence="1">Nucleus</location>
    </subcellularLocation>
</comment>
<dbReference type="PANTHER" id="PTHR12628:SF12">
    <property type="entry name" value="METAL-RESPONSE ELEMENT-BINDING TRANSCRIPTION FACTOR 2"/>
    <property type="match status" value="1"/>
</dbReference>
<feature type="compositionally biased region" description="Polar residues" evidence="10">
    <location>
        <begin position="559"/>
        <end position="569"/>
    </location>
</feature>
<feature type="region of interest" description="Disordered" evidence="10">
    <location>
        <begin position="1"/>
        <end position="30"/>
    </location>
</feature>
<dbReference type="InterPro" id="IPR019786">
    <property type="entry name" value="Zinc_finger_PHD-type_CS"/>
</dbReference>
<evidence type="ECO:0000259" key="11">
    <source>
        <dbReference type="PROSITE" id="PS50016"/>
    </source>
</evidence>
<dbReference type="PROSITE" id="PS01359">
    <property type="entry name" value="ZF_PHD_1"/>
    <property type="match status" value="1"/>
</dbReference>
<dbReference type="InterPro" id="IPR001965">
    <property type="entry name" value="Znf_PHD"/>
</dbReference>
<evidence type="ECO:0000313" key="13">
    <source>
        <dbReference type="Proteomes" id="UP000265080"/>
    </source>
</evidence>
<keyword evidence="6" id="KW-0862">Zinc</keyword>
<keyword evidence="13" id="KW-1185">Reference proteome</keyword>
<dbReference type="Pfam" id="PF18104">
    <property type="entry name" value="Tudor_2"/>
    <property type="match status" value="1"/>
</dbReference>
<dbReference type="Gene3D" id="3.90.980.20">
    <property type="match status" value="1"/>
</dbReference>
<reference evidence="12 13" key="1">
    <citation type="submission" date="2018-03" db="EMBL/GenBank/DDBJ databases">
        <title>Finding Nemo's genes: A chromosome-scale reference assembly of the genome of the orange clownfish Amphiprion percula.</title>
        <authorList>
            <person name="Lehmann R."/>
        </authorList>
    </citation>
    <scope>NUCLEOTIDE SEQUENCE</scope>
</reference>
<dbReference type="InterPro" id="IPR040477">
    <property type="entry name" value="KDM4-like_Tudor"/>
</dbReference>
<dbReference type="GO" id="GO:0008270">
    <property type="term" value="F:zinc ion binding"/>
    <property type="evidence" value="ECO:0007669"/>
    <property type="project" value="UniProtKB-KW"/>
</dbReference>